<dbReference type="InterPro" id="IPR029016">
    <property type="entry name" value="GAF-like_dom_sf"/>
</dbReference>
<comment type="caution">
    <text evidence="5">The sequence shown here is derived from an EMBL/GenBank/DDBJ whole genome shotgun (WGS) entry which is preliminary data.</text>
</comment>
<dbReference type="SUPFAM" id="SSF55781">
    <property type="entry name" value="GAF domain-like"/>
    <property type="match status" value="2"/>
</dbReference>
<keyword evidence="1" id="KW-0808">Transferase</keyword>
<organism evidence="5 6">
    <name type="scientific">Pseudofrankia asymbiotica</name>
    <dbReference type="NCBI Taxonomy" id="1834516"/>
    <lineage>
        <taxon>Bacteria</taxon>
        <taxon>Bacillati</taxon>
        <taxon>Actinomycetota</taxon>
        <taxon>Actinomycetes</taxon>
        <taxon>Frankiales</taxon>
        <taxon>Frankiaceae</taxon>
        <taxon>Pseudofrankia</taxon>
    </lineage>
</organism>
<protein>
    <submittedName>
        <fullName evidence="5">Histidine kinase</fullName>
    </submittedName>
</protein>
<evidence type="ECO:0000313" key="5">
    <source>
        <dbReference type="EMBL" id="ONH32976.1"/>
    </source>
</evidence>
<dbReference type="InterPro" id="IPR003018">
    <property type="entry name" value="GAF"/>
</dbReference>
<dbReference type="CDD" id="cd16917">
    <property type="entry name" value="HATPase_UhpB-NarQ-NarX-like"/>
    <property type="match status" value="1"/>
</dbReference>
<dbReference type="SMART" id="SM00065">
    <property type="entry name" value="GAF"/>
    <property type="match status" value="2"/>
</dbReference>
<evidence type="ECO:0000256" key="1">
    <source>
        <dbReference type="ARBA" id="ARBA00022679"/>
    </source>
</evidence>
<gene>
    <name evidence="5" type="ORF">BL253_04055</name>
</gene>
<evidence type="ECO:0000313" key="6">
    <source>
        <dbReference type="Proteomes" id="UP000188929"/>
    </source>
</evidence>
<dbReference type="EMBL" id="MOMC01000008">
    <property type="protein sequence ID" value="ONH32976.1"/>
    <property type="molecule type" value="Genomic_DNA"/>
</dbReference>
<sequence length="586" mass="60375">MLTRLGDRVDDALAGQGRMRGLVDVVVGAAQEPSLPATLRRTVEAACRLADAEYGAIGVLGADGRIADLIQVGAETEDTARLGGLPAGQGLLAKVLRETGTLRADDVARHPEAMGIPAGHPTFETFLGAQIAVRGVACGGLFLGGKRGGSFTGADEELVTALAAAAGLAVENARLRDEAGRQQAWHTASGEISAALVSVSEPWAALDLVARRARQVTSACLAAIVLPDTRTGFVVTNADGPGTQSLRGRSLPVDRSQLVEVMRAGHAQVVGAGDLPDLLGDAADGLALACVMVVPMAVAGRPVGGLLLGVQAVAGAAPGVPAAVGAAAQGWSGGVAPFSALDLDMATAFAGQAALTLELTRLQRDRERLAVFEDRDRIARDLHDVVIQRLFATGLSLQGLARSVPPPVAARVAGAVAELDQTISELRHTIFSLASPTPDGAQLRAEIDRIVGQAEHSLGLRPTVRVEGPAERVPVVIHPHLLAALREALSNIARHSRATRVRVLVRAGDDSVLVEVQDDGVGPGGATVTSGLANLRRRAMDLGGHMDFGPGLGGVGTRVRWQVPLLGREPAPDWAAAPTPPGLPRP</sequence>
<dbReference type="Gene3D" id="3.30.450.40">
    <property type="match status" value="2"/>
</dbReference>
<dbReference type="Pfam" id="PF07730">
    <property type="entry name" value="HisKA_3"/>
    <property type="match status" value="1"/>
</dbReference>
<evidence type="ECO:0000259" key="4">
    <source>
        <dbReference type="SMART" id="SM00065"/>
    </source>
</evidence>
<dbReference type="Gene3D" id="1.20.5.1930">
    <property type="match status" value="1"/>
</dbReference>
<reference evidence="6" key="1">
    <citation type="submission" date="2016-10" db="EMBL/GenBank/DDBJ databases">
        <title>Frankia sp. NRRL B-16386 Genome sequencing.</title>
        <authorList>
            <person name="Ghodhbane-Gtari F."/>
            <person name="Swanson E."/>
            <person name="Gueddou A."/>
            <person name="Hezbri K."/>
            <person name="Ktari K."/>
            <person name="Nouioui I."/>
            <person name="Morris K."/>
            <person name="Simpson S."/>
            <person name="Abebe-Akele F."/>
            <person name="Thomas K."/>
            <person name="Gtari M."/>
            <person name="Tisa L.S."/>
        </authorList>
    </citation>
    <scope>NUCLEOTIDE SEQUENCE [LARGE SCALE GENOMIC DNA]</scope>
    <source>
        <strain evidence="6">NRRL B-16386</strain>
    </source>
</reference>
<name>A0A1V2IKI7_9ACTN</name>
<accession>A0A1V2IKI7</accession>
<evidence type="ECO:0000256" key="2">
    <source>
        <dbReference type="ARBA" id="ARBA00022777"/>
    </source>
</evidence>
<feature type="domain" description="GAF" evidence="4">
    <location>
        <begin position="201"/>
        <end position="367"/>
    </location>
</feature>
<feature type="domain" description="GAF" evidence="4">
    <location>
        <begin position="34"/>
        <end position="180"/>
    </location>
</feature>
<dbReference type="Proteomes" id="UP000188929">
    <property type="component" value="Unassembled WGS sequence"/>
</dbReference>
<dbReference type="SUPFAM" id="SSF55874">
    <property type="entry name" value="ATPase domain of HSP90 chaperone/DNA topoisomerase II/histidine kinase"/>
    <property type="match status" value="1"/>
</dbReference>
<keyword evidence="3" id="KW-0902">Two-component regulatory system</keyword>
<dbReference type="GO" id="GO:0046983">
    <property type="term" value="F:protein dimerization activity"/>
    <property type="evidence" value="ECO:0007669"/>
    <property type="project" value="InterPro"/>
</dbReference>
<dbReference type="GO" id="GO:0000155">
    <property type="term" value="F:phosphorelay sensor kinase activity"/>
    <property type="evidence" value="ECO:0007669"/>
    <property type="project" value="InterPro"/>
</dbReference>
<dbReference type="Pfam" id="PF13185">
    <property type="entry name" value="GAF_2"/>
    <property type="match status" value="1"/>
</dbReference>
<dbReference type="Gene3D" id="3.30.565.10">
    <property type="entry name" value="Histidine kinase-like ATPase, C-terminal domain"/>
    <property type="match status" value="1"/>
</dbReference>
<dbReference type="AlphaFoldDB" id="A0A1V2IKI7"/>
<dbReference type="PANTHER" id="PTHR24421">
    <property type="entry name" value="NITRATE/NITRITE SENSOR PROTEIN NARX-RELATED"/>
    <property type="match status" value="1"/>
</dbReference>
<dbReference type="GO" id="GO:0016020">
    <property type="term" value="C:membrane"/>
    <property type="evidence" value="ECO:0007669"/>
    <property type="project" value="InterPro"/>
</dbReference>
<keyword evidence="6" id="KW-1185">Reference proteome</keyword>
<dbReference type="STRING" id="1834516.BL253_04055"/>
<dbReference type="InterPro" id="IPR036890">
    <property type="entry name" value="HATPase_C_sf"/>
</dbReference>
<dbReference type="InterPro" id="IPR050482">
    <property type="entry name" value="Sensor_HK_TwoCompSys"/>
</dbReference>
<dbReference type="PANTHER" id="PTHR24421:SF56">
    <property type="entry name" value="OXYGEN SENSOR HISTIDINE KINASE RESPONSE REGULATOR DOST"/>
    <property type="match status" value="1"/>
</dbReference>
<proteinExistence type="predicted"/>
<evidence type="ECO:0000256" key="3">
    <source>
        <dbReference type="ARBA" id="ARBA00023012"/>
    </source>
</evidence>
<dbReference type="InterPro" id="IPR011712">
    <property type="entry name" value="Sig_transdc_His_kin_sub3_dim/P"/>
</dbReference>
<keyword evidence="2 5" id="KW-0418">Kinase</keyword>